<dbReference type="InterPro" id="IPR005845">
    <property type="entry name" value="A-D-PHexomutase_a/b/a-II"/>
</dbReference>
<dbReference type="Pfam" id="PF00483">
    <property type="entry name" value="NTP_transferase"/>
    <property type="match status" value="1"/>
</dbReference>
<evidence type="ECO:0000256" key="2">
    <source>
        <dbReference type="ARBA" id="ARBA00022553"/>
    </source>
</evidence>
<comment type="similarity">
    <text evidence="1">Belongs to the phosphohexose mutase family.</text>
</comment>
<evidence type="ECO:0000313" key="9">
    <source>
        <dbReference type="Proteomes" id="UP000220527"/>
    </source>
</evidence>
<dbReference type="FunFam" id="3.90.550.10:FF:000013">
    <property type="entry name" value="mannose-1-phosphate guanyltransferase beta"/>
    <property type="match status" value="1"/>
</dbReference>
<dbReference type="Pfam" id="PF02879">
    <property type="entry name" value="PGM_PMM_II"/>
    <property type="match status" value="1"/>
</dbReference>
<feature type="domain" description="Alpha-D-phosphohexomutase alpha/beta/alpha" evidence="6">
    <location>
        <begin position="533"/>
        <end position="634"/>
    </location>
</feature>
<dbReference type="Proteomes" id="UP000220527">
    <property type="component" value="Unassembled WGS sequence"/>
</dbReference>
<comment type="caution">
    <text evidence="8">The sequence shown here is derived from an EMBL/GenBank/DDBJ whole genome shotgun (WGS) entry which is preliminary data.</text>
</comment>
<sequence length="832" mass="92347">MKAVVMAGGEGTRLRPLTINRPKPMVSLVDRPVIQHIIELLKVHGITDIIVTVQYLANAIQDYYGDGSAYGVNITYSLEEVPLGTAGSVKNAEHLLDEPFLVISGDALTDFNLTEIINHHQNSDAKATITLYRVANPLDYGVIITDEDGMVRQFLEKPSWGEVFSDTVNTGIYVLDPTVLEYVERGKLTDWSKDVFPYMLEEGHRIQGFVAQGYWTDVGTIEEYMRACSDYLQGRVNLPRLGHHIGGDIWVNGDAEIAPDAQLHGPIYLGHGAKIKGGVIVHGPSVIRDYTIIDTRANIDRSVIWRNSYIGERAELRGAIVLRQSNIRQRAMLFEGVVIGDGVQVGAGAVIQPNVKIWPSKEVDEGATVTSSIIWGSQGRRVLFGRYGVKGMVNIEITPELCAKLGAAFGATLPRGAMVTINRDAHYTPRMLKRAIVAGLPSAGINVSDLQNVPIPVARYYTRATAAAGGIHVRLSPYDNRVVEVKFFDEQGLDISTQVERKVENTFFREDFRRAYLEEIGRIFYGHNVEKTYTEAFLRALRPDAFDLIRRNFHLVIDYANTSTSAILSPVLRRYRVDAVELNVNPDEEMAFQTPIQFEEAVQRLTQITPVVGANLGVRLDSSGERIYLVDDRGVRLHPLRAMAALTALAMRAHGGGTVAVPVTAPRAFEQIAEQYGGRIIRTRATLSALMQIAAQQRDLLMLGDGGGAYIFPAFCPVADGMFTTVKLMELLTVNEMSLSATLAELPTYYLAQSRVPCRWEAKGKVMRILNEQYAERRVDQVDGIKIDLGNEWVLILPDPDSPFFHVFAEGYNEEQARILVEKYSGLVISLQ</sequence>
<dbReference type="InterPro" id="IPR016055">
    <property type="entry name" value="A-D-PHexomutase_a/b/a-I/II/III"/>
</dbReference>
<dbReference type="Gene3D" id="3.30.310.50">
    <property type="entry name" value="Alpha-D-phosphohexomutase, C-terminal domain"/>
    <property type="match status" value="1"/>
</dbReference>
<name>A0A2A6RJQ4_9CHLR</name>
<dbReference type="SUPFAM" id="SSF53738">
    <property type="entry name" value="Phosphoglucomutase, first 3 domains"/>
    <property type="match status" value="3"/>
</dbReference>
<dbReference type="Pfam" id="PF02880">
    <property type="entry name" value="PGM_PMM_III"/>
    <property type="match status" value="1"/>
</dbReference>
<dbReference type="Gene3D" id="3.40.120.10">
    <property type="entry name" value="Alpha-D-Glucose-1,6-Bisphosphate, subunit A, domain 3"/>
    <property type="match status" value="3"/>
</dbReference>
<dbReference type="InterPro" id="IPR011004">
    <property type="entry name" value="Trimer_LpxA-like_sf"/>
</dbReference>
<dbReference type="EMBL" id="NQWI01000038">
    <property type="protein sequence ID" value="PDW03171.1"/>
    <property type="molecule type" value="Genomic_DNA"/>
</dbReference>
<dbReference type="GO" id="GO:0016740">
    <property type="term" value="F:transferase activity"/>
    <property type="evidence" value="ECO:0007669"/>
    <property type="project" value="UniProtKB-KW"/>
</dbReference>
<dbReference type="InterPro" id="IPR036900">
    <property type="entry name" value="A-D-PHexomutase_C_sf"/>
</dbReference>
<dbReference type="SUPFAM" id="SSF51161">
    <property type="entry name" value="Trimeric LpxA-like enzymes"/>
    <property type="match status" value="1"/>
</dbReference>
<dbReference type="Gene3D" id="2.160.10.10">
    <property type="entry name" value="Hexapeptide repeat proteins"/>
    <property type="match status" value="1"/>
</dbReference>
<dbReference type="InterPro" id="IPR005844">
    <property type="entry name" value="A-D-PHexomutase_a/b/a-I"/>
</dbReference>
<dbReference type="AlphaFoldDB" id="A0A2A6RJQ4"/>
<dbReference type="SUPFAM" id="SSF53448">
    <property type="entry name" value="Nucleotide-diphospho-sugar transferases"/>
    <property type="match status" value="1"/>
</dbReference>
<dbReference type="SUPFAM" id="SSF55957">
    <property type="entry name" value="Phosphoglucomutase, C-terminal domain"/>
    <property type="match status" value="1"/>
</dbReference>
<evidence type="ECO:0000313" key="8">
    <source>
        <dbReference type="EMBL" id="PDW03171.1"/>
    </source>
</evidence>
<dbReference type="CDD" id="cd04181">
    <property type="entry name" value="NTP_transferase"/>
    <property type="match status" value="1"/>
</dbReference>
<keyword evidence="2" id="KW-0597">Phosphoprotein</keyword>
<dbReference type="Pfam" id="PF02878">
    <property type="entry name" value="PGM_PMM_I"/>
    <property type="match status" value="1"/>
</dbReference>
<reference evidence="9" key="1">
    <citation type="submission" date="2017-08" db="EMBL/GenBank/DDBJ databases">
        <authorList>
            <person name="Grouzdev D.S."/>
            <person name="Gaisin V.A."/>
            <person name="Rysina M.S."/>
            <person name="Gorlenko V.M."/>
        </authorList>
    </citation>
    <scope>NUCLEOTIDE SEQUENCE [LARGE SCALE GENOMIC DNA]</scope>
    <source>
        <strain evidence="9">Kir15-3F</strain>
    </source>
</reference>
<protein>
    <submittedName>
        <fullName evidence="8">Nucleotidyl transferase</fullName>
    </submittedName>
</protein>
<feature type="domain" description="Nucleotidyl transferase" evidence="4">
    <location>
        <begin position="2"/>
        <end position="233"/>
    </location>
</feature>
<dbReference type="RefSeq" id="WP_097643997.1">
    <property type="nucleotide sequence ID" value="NZ_NQWI01000038.1"/>
</dbReference>
<dbReference type="GO" id="GO:0016868">
    <property type="term" value="F:intramolecular phosphotransferase activity"/>
    <property type="evidence" value="ECO:0007669"/>
    <property type="project" value="InterPro"/>
</dbReference>
<dbReference type="InterPro" id="IPR029044">
    <property type="entry name" value="Nucleotide-diphossugar_trans"/>
</dbReference>
<evidence type="ECO:0000256" key="3">
    <source>
        <dbReference type="ARBA" id="ARBA00022679"/>
    </source>
</evidence>
<dbReference type="CDD" id="cd05805">
    <property type="entry name" value="MPG1_transferase"/>
    <property type="match status" value="1"/>
</dbReference>
<evidence type="ECO:0000259" key="5">
    <source>
        <dbReference type="Pfam" id="PF02878"/>
    </source>
</evidence>
<dbReference type="InterPro" id="IPR050486">
    <property type="entry name" value="Mannose-1P_guanyltransferase"/>
</dbReference>
<evidence type="ECO:0000259" key="6">
    <source>
        <dbReference type="Pfam" id="PF02879"/>
    </source>
</evidence>
<dbReference type="PANTHER" id="PTHR22572">
    <property type="entry name" value="SUGAR-1-PHOSPHATE GUANYL TRANSFERASE"/>
    <property type="match status" value="1"/>
</dbReference>
<gene>
    <name evidence="8" type="ORF">CJ255_10180</name>
</gene>
<dbReference type="GO" id="GO:0005975">
    <property type="term" value="P:carbohydrate metabolic process"/>
    <property type="evidence" value="ECO:0007669"/>
    <property type="project" value="InterPro"/>
</dbReference>
<feature type="domain" description="Alpha-D-phosphohexomutase alpha/beta/alpha" evidence="5">
    <location>
        <begin position="382"/>
        <end position="513"/>
    </location>
</feature>
<organism evidence="8 9">
    <name type="scientific">Candidatus Viridilinea mediisalina</name>
    <dbReference type="NCBI Taxonomy" id="2024553"/>
    <lineage>
        <taxon>Bacteria</taxon>
        <taxon>Bacillati</taxon>
        <taxon>Chloroflexota</taxon>
        <taxon>Chloroflexia</taxon>
        <taxon>Chloroflexales</taxon>
        <taxon>Chloroflexineae</taxon>
        <taxon>Oscillochloridaceae</taxon>
        <taxon>Candidatus Viridilinea</taxon>
    </lineage>
</organism>
<keyword evidence="3 8" id="KW-0808">Transferase</keyword>
<dbReference type="InterPro" id="IPR005835">
    <property type="entry name" value="NTP_transferase_dom"/>
</dbReference>
<dbReference type="InterPro" id="IPR005846">
    <property type="entry name" value="A-D-PHexomutase_a/b/a-III"/>
</dbReference>
<accession>A0A2A6RJQ4</accession>
<dbReference type="Gene3D" id="3.90.550.10">
    <property type="entry name" value="Spore Coat Polysaccharide Biosynthesis Protein SpsA, Chain A"/>
    <property type="match status" value="1"/>
</dbReference>
<evidence type="ECO:0000259" key="7">
    <source>
        <dbReference type="Pfam" id="PF02880"/>
    </source>
</evidence>
<dbReference type="OrthoDB" id="9803871at2"/>
<keyword evidence="9" id="KW-1185">Reference proteome</keyword>
<evidence type="ECO:0000256" key="1">
    <source>
        <dbReference type="ARBA" id="ARBA00010231"/>
    </source>
</evidence>
<feature type="domain" description="Alpha-D-phosphohexomutase alpha/beta/alpha" evidence="7">
    <location>
        <begin position="643"/>
        <end position="748"/>
    </location>
</feature>
<evidence type="ECO:0000259" key="4">
    <source>
        <dbReference type="Pfam" id="PF00483"/>
    </source>
</evidence>
<proteinExistence type="inferred from homology"/>